<evidence type="ECO:0000256" key="3">
    <source>
        <dbReference type="ARBA" id="ARBA00012439"/>
    </source>
</evidence>
<dbReference type="PANTHER" id="PTHR43281">
    <property type="entry name" value="FARNESYL DIPHOSPHATE SYNTHASE"/>
    <property type="match status" value="1"/>
</dbReference>
<dbReference type="PROSITE" id="PS00444">
    <property type="entry name" value="POLYPRENYL_SYNTHASE_2"/>
    <property type="match status" value="1"/>
</dbReference>
<name>A0A1M6J0D3_9FIRM</name>
<evidence type="ECO:0000256" key="4">
    <source>
        <dbReference type="ARBA" id="ARBA00015100"/>
    </source>
</evidence>
<evidence type="ECO:0000256" key="5">
    <source>
        <dbReference type="ARBA" id="ARBA00022679"/>
    </source>
</evidence>
<dbReference type="GO" id="GO:0004337">
    <property type="term" value="F:(2E,6E)-farnesyl diphosphate synthase activity"/>
    <property type="evidence" value="ECO:0007669"/>
    <property type="project" value="UniProtKB-EC"/>
</dbReference>
<dbReference type="Proteomes" id="UP000184052">
    <property type="component" value="Unassembled WGS sequence"/>
</dbReference>
<evidence type="ECO:0000256" key="9">
    <source>
        <dbReference type="ARBA" id="ARBA00032380"/>
    </source>
</evidence>
<dbReference type="STRING" id="1121476.SAMN02745751_02476"/>
<evidence type="ECO:0000256" key="6">
    <source>
        <dbReference type="ARBA" id="ARBA00022723"/>
    </source>
</evidence>
<dbReference type="InterPro" id="IPR000092">
    <property type="entry name" value="Polyprenyl_synt"/>
</dbReference>
<dbReference type="Pfam" id="PF00348">
    <property type="entry name" value="polyprenyl_synt"/>
    <property type="match status" value="1"/>
</dbReference>
<dbReference type="InterPro" id="IPR008949">
    <property type="entry name" value="Isoprenoid_synthase_dom_sf"/>
</dbReference>
<dbReference type="SFLD" id="SFLDS00005">
    <property type="entry name" value="Isoprenoid_Synthase_Type_I"/>
    <property type="match status" value="1"/>
</dbReference>
<protein>
    <recommendedName>
        <fullName evidence="4">Farnesyl diphosphate synthase</fullName>
        <ecNumber evidence="3">2.5.1.10</ecNumber>
    </recommendedName>
    <alternativeName>
        <fullName evidence="10">(2E,6E)-farnesyl diphosphate synthase</fullName>
    </alternativeName>
    <alternativeName>
        <fullName evidence="9">Geranyltranstransferase</fullName>
    </alternativeName>
</protein>
<dbReference type="PROSITE" id="PS00723">
    <property type="entry name" value="POLYPRENYL_SYNTHASE_1"/>
    <property type="match status" value="1"/>
</dbReference>
<reference evidence="13 14" key="1">
    <citation type="submission" date="2016-11" db="EMBL/GenBank/DDBJ databases">
        <authorList>
            <person name="Jaros S."/>
            <person name="Januszkiewicz K."/>
            <person name="Wedrychowicz H."/>
        </authorList>
    </citation>
    <scope>NUCLEOTIDE SEQUENCE [LARGE SCALE GENOMIC DNA]</scope>
    <source>
        <strain evidence="13 14">DSM 17477</strain>
    </source>
</reference>
<dbReference type="Gene3D" id="1.10.600.10">
    <property type="entry name" value="Farnesyl Diphosphate Synthase"/>
    <property type="match status" value="1"/>
</dbReference>
<dbReference type="OrthoDB" id="9805316at2"/>
<comment type="cofactor">
    <cofactor evidence="1">
        <name>Mg(2+)</name>
        <dbReference type="ChEBI" id="CHEBI:18420"/>
    </cofactor>
</comment>
<dbReference type="EC" id="2.5.1.10" evidence="3"/>
<proteinExistence type="inferred from homology"/>
<dbReference type="GO" id="GO:0016114">
    <property type="term" value="P:terpenoid biosynthetic process"/>
    <property type="evidence" value="ECO:0007669"/>
    <property type="project" value="UniProtKB-ARBA"/>
</dbReference>
<accession>A0A1M6J0D3</accession>
<keyword evidence="5 12" id="KW-0808">Transferase</keyword>
<evidence type="ECO:0000256" key="7">
    <source>
        <dbReference type="ARBA" id="ARBA00022842"/>
    </source>
</evidence>
<dbReference type="CDD" id="cd00685">
    <property type="entry name" value="Trans_IPPS_HT"/>
    <property type="match status" value="1"/>
</dbReference>
<evidence type="ECO:0000256" key="1">
    <source>
        <dbReference type="ARBA" id="ARBA00001946"/>
    </source>
</evidence>
<keyword evidence="7" id="KW-0460">Magnesium</keyword>
<dbReference type="SFLD" id="SFLDG01017">
    <property type="entry name" value="Polyprenyl_Transferase_Like"/>
    <property type="match status" value="1"/>
</dbReference>
<evidence type="ECO:0000256" key="10">
    <source>
        <dbReference type="ARBA" id="ARBA00032873"/>
    </source>
</evidence>
<dbReference type="GO" id="GO:0005737">
    <property type="term" value="C:cytoplasm"/>
    <property type="evidence" value="ECO:0007669"/>
    <property type="project" value="UniProtKB-ARBA"/>
</dbReference>
<evidence type="ECO:0000256" key="12">
    <source>
        <dbReference type="RuleBase" id="RU004466"/>
    </source>
</evidence>
<dbReference type="SUPFAM" id="SSF48576">
    <property type="entry name" value="Terpenoid synthases"/>
    <property type="match status" value="1"/>
</dbReference>
<evidence type="ECO:0000256" key="11">
    <source>
        <dbReference type="ARBA" id="ARBA00049399"/>
    </source>
</evidence>
<dbReference type="EMBL" id="FQZL01000019">
    <property type="protein sequence ID" value="SHJ40092.1"/>
    <property type="molecule type" value="Genomic_DNA"/>
</dbReference>
<gene>
    <name evidence="13" type="ORF">SAMN02745751_02476</name>
</gene>
<dbReference type="GO" id="GO:0046872">
    <property type="term" value="F:metal ion binding"/>
    <property type="evidence" value="ECO:0007669"/>
    <property type="project" value="UniProtKB-KW"/>
</dbReference>
<sequence>MEFKTWLNTKIKKTEKYLEIYLPEKDNRQKKIYESMRYSLFAGGKRIRPVLMMETFSMFNEDEDSIMPFACALEMIHTYSLIHDDLPAMDDDDYRRGKPTNHKVYGDAMAILAGDGLLNKAFETVSQNMTSMKIPAERILKSLEILSTASGTEGMIGGQVTDMFVEERTMEYLEYMHKLKTGALIRAACEIGATAGGATEEEISKLSDYARYLGLAFQVKDDILDFTADEEELGKPVGSDEKNAKLTYITLVGLEESQRILEDYTEKAVASLGIFGDRADRLREIAEYLLIRKN</sequence>
<evidence type="ECO:0000313" key="14">
    <source>
        <dbReference type="Proteomes" id="UP000184052"/>
    </source>
</evidence>
<dbReference type="AlphaFoldDB" id="A0A1M6J0D3"/>
<evidence type="ECO:0000256" key="8">
    <source>
        <dbReference type="ARBA" id="ARBA00023229"/>
    </source>
</evidence>
<comment type="catalytic activity">
    <reaction evidence="11">
        <text>isopentenyl diphosphate + (2E)-geranyl diphosphate = (2E,6E)-farnesyl diphosphate + diphosphate</text>
        <dbReference type="Rhea" id="RHEA:19361"/>
        <dbReference type="ChEBI" id="CHEBI:33019"/>
        <dbReference type="ChEBI" id="CHEBI:58057"/>
        <dbReference type="ChEBI" id="CHEBI:128769"/>
        <dbReference type="ChEBI" id="CHEBI:175763"/>
        <dbReference type="EC" id="2.5.1.10"/>
    </reaction>
</comment>
<keyword evidence="8" id="KW-0414">Isoprene biosynthesis</keyword>
<dbReference type="PANTHER" id="PTHR43281:SF1">
    <property type="entry name" value="FARNESYL DIPHOSPHATE SYNTHASE"/>
    <property type="match status" value="1"/>
</dbReference>
<evidence type="ECO:0000313" key="13">
    <source>
        <dbReference type="EMBL" id="SHJ40092.1"/>
    </source>
</evidence>
<keyword evidence="14" id="KW-1185">Reference proteome</keyword>
<organism evidence="13 14">
    <name type="scientific">Dethiosulfatibacter aminovorans DSM 17477</name>
    <dbReference type="NCBI Taxonomy" id="1121476"/>
    <lineage>
        <taxon>Bacteria</taxon>
        <taxon>Bacillati</taxon>
        <taxon>Bacillota</taxon>
        <taxon>Tissierellia</taxon>
        <taxon>Dethiosulfatibacter</taxon>
    </lineage>
</organism>
<evidence type="ECO:0000256" key="2">
    <source>
        <dbReference type="ARBA" id="ARBA00006706"/>
    </source>
</evidence>
<dbReference type="InterPro" id="IPR053378">
    <property type="entry name" value="Prenyl_diphosphate_synthase"/>
</dbReference>
<dbReference type="NCBIfam" id="NF045485">
    <property type="entry name" value="FPPsyn"/>
    <property type="match status" value="1"/>
</dbReference>
<dbReference type="RefSeq" id="WP_073049892.1">
    <property type="nucleotide sequence ID" value="NZ_FQZL01000019.1"/>
</dbReference>
<keyword evidence="6" id="KW-0479">Metal-binding</keyword>
<dbReference type="InterPro" id="IPR033749">
    <property type="entry name" value="Polyprenyl_synt_CS"/>
</dbReference>
<dbReference type="FunFam" id="1.10.600.10:FF:000001">
    <property type="entry name" value="Geranylgeranyl diphosphate synthase"/>
    <property type="match status" value="1"/>
</dbReference>
<comment type="similarity">
    <text evidence="2 12">Belongs to the FPP/GGPP synthase family.</text>
</comment>